<dbReference type="Proteomes" id="UP000268908">
    <property type="component" value="Unassembled WGS sequence"/>
</dbReference>
<organism evidence="2 3">
    <name type="scientific">Sulfurisoma sediminicola</name>
    <dbReference type="NCBI Taxonomy" id="1381557"/>
    <lineage>
        <taxon>Bacteria</taxon>
        <taxon>Pseudomonadati</taxon>
        <taxon>Pseudomonadota</taxon>
        <taxon>Betaproteobacteria</taxon>
        <taxon>Nitrosomonadales</taxon>
        <taxon>Sterolibacteriaceae</taxon>
        <taxon>Sulfurisoma</taxon>
    </lineage>
</organism>
<dbReference type="AlphaFoldDB" id="A0A497XD68"/>
<dbReference type="EMBL" id="RCCI01000005">
    <property type="protein sequence ID" value="RLJ64901.1"/>
    <property type="molecule type" value="Genomic_DNA"/>
</dbReference>
<feature type="signal peptide" evidence="1">
    <location>
        <begin position="1"/>
        <end position="19"/>
    </location>
</feature>
<comment type="caution">
    <text evidence="2">The sequence shown here is derived from an EMBL/GenBank/DDBJ whole genome shotgun (WGS) entry which is preliminary data.</text>
</comment>
<dbReference type="RefSeq" id="WP_207855907.1">
    <property type="nucleotide sequence ID" value="NZ_BHVV01000006.1"/>
</dbReference>
<gene>
    <name evidence="2" type="ORF">DFR35_1550</name>
</gene>
<dbReference type="InterPro" id="IPR024409">
    <property type="entry name" value="DUF3833"/>
</dbReference>
<evidence type="ECO:0000313" key="2">
    <source>
        <dbReference type="EMBL" id="RLJ64901.1"/>
    </source>
</evidence>
<name>A0A497XD68_9PROT</name>
<dbReference type="Pfam" id="PF12915">
    <property type="entry name" value="DUF3833"/>
    <property type="match status" value="1"/>
</dbReference>
<reference evidence="2 3" key="1">
    <citation type="submission" date="2018-10" db="EMBL/GenBank/DDBJ databases">
        <title>Genomic Encyclopedia of Type Strains, Phase IV (KMG-IV): sequencing the most valuable type-strain genomes for metagenomic binning, comparative biology and taxonomic classification.</title>
        <authorList>
            <person name="Goeker M."/>
        </authorList>
    </citation>
    <scope>NUCLEOTIDE SEQUENCE [LARGE SCALE GENOMIC DNA]</scope>
    <source>
        <strain evidence="2 3">DSM 26916</strain>
    </source>
</reference>
<keyword evidence="1" id="KW-0732">Signal</keyword>
<dbReference type="PROSITE" id="PS51257">
    <property type="entry name" value="PROKAR_LIPOPROTEIN"/>
    <property type="match status" value="1"/>
</dbReference>
<proteinExistence type="predicted"/>
<accession>A0A497XD68</accession>
<protein>
    <submittedName>
        <fullName evidence="2">Uncharacterized protein DUF3833</fullName>
    </submittedName>
</protein>
<keyword evidence="3" id="KW-1185">Reference proteome</keyword>
<evidence type="ECO:0000313" key="3">
    <source>
        <dbReference type="Proteomes" id="UP000268908"/>
    </source>
</evidence>
<evidence type="ECO:0000256" key="1">
    <source>
        <dbReference type="SAM" id="SignalP"/>
    </source>
</evidence>
<feature type="chain" id="PRO_5019768777" evidence="1">
    <location>
        <begin position="20"/>
        <end position="176"/>
    </location>
</feature>
<sequence>MWKRMVLATLSLLGLAGCAGIEVERYRADTPQLDLRRYFNGTLDGWGMFQKRSGEVVKRFHVVIDARWAGDTGTLDERFTWSDGTTSRRVWTLKDQGGGRFIGTADDVIGEARGEAAGNALRWRYVLALPVDGKTVEVDFDDWMFLMDEQVMLNRSVMSKYGYTLGEVTLSFRKRP</sequence>